<gene>
    <name evidence="8" type="ORF">TrRE_jg2717</name>
</gene>
<evidence type="ECO:0000256" key="3">
    <source>
        <dbReference type="ARBA" id="ARBA00022801"/>
    </source>
</evidence>
<dbReference type="OrthoDB" id="165342at2759"/>
<comment type="caution">
    <text evidence="8">The sequence shown here is derived from an EMBL/GenBank/DDBJ whole genome shotgun (WGS) entry which is preliminary data.</text>
</comment>
<dbReference type="PANTHER" id="PTHR10159:SF519">
    <property type="entry name" value="DUAL SPECIFICITY PROTEIN PHOSPHATASE MPK3"/>
    <property type="match status" value="1"/>
</dbReference>
<dbReference type="Pfam" id="PF00782">
    <property type="entry name" value="DSPc"/>
    <property type="match status" value="1"/>
</dbReference>
<evidence type="ECO:0000256" key="5">
    <source>
        <dbReference type="SAM" id="MobiDB-lite"/>
    </source>
</evidence>
<dbReference type="PRINTS" id="PR01908">
    <property type="entry name" value="ADSPHPHTASE"/>
</dbReference>
<feature type="compositionally biased region" description="Basic and acidic residues" evidence="5">
    <location>
        <begin position="8"/>
        <end position="20"/>
    </location>
</feature>
<accession>A0A9W6Z8T4</accession>
<dbReference type="SMART" id="SM00195">
    <property type="entry name" value="DSPc"/>
    <property type="match status" value="1"/>
</dbReference>
<reference evidence="8" key="1">
    <citation type="submission" date="2022-07" db="EMBL/GenBank/DDBJ databases">
        <title>Genome analysis of Parmales, a sister group of diatoms, reveals the evolutionary specialization of diatoms from phago-mixotrophs to photoautotrophs.</title>
        <authorList>
            <person name="Ban H."/>
            <person name="Sato S."/>
            <person name="Yoshikawa S."/>
            <person name="Kazumasa Y."/>
            <person name="Nakamura Y."/>
            <person name="Ichinomiya M."/>
            <person name="Saitoh K."/>
            <person name="Sato N."/>
            <person name="Blanc-Mathieu R."/>
            <person name="Endo H."/>
            <person name="Kuwata A."/>
            <person name="Ogata H."/>
        </authorList>
    </citation>
    <scope>NUCLEOTIDE SEQUENCE</scope>
</reference>
<dbReference type="InterPro" id="IPR000387">
    <property type="entry name" value="Tyr_Pase_dom"/>
</dbReference>
<evidence type="ECO:0000259" key="7">
    <source>
        <dbReference type="PROSITE" id="PS50056"/>
    </source>
</evidence>
<feature type="compositionally biased region" description="Basic residues" evidence="5">
    <location>
        <begin position="32"/>
        <end position="41"/>
    </location>
</feature>
<evidence type="ECO:0000256" key="4">
    <source>
        <dbReference type="ARBA" id="ARBA00022912"/>
    </source>
</evidence>
<dbReference type="Proteomes" id="UP001165082">
    <property type="component" value="Unassembled WGS sequence"/>
</dbReference>
<feature type="domain" description="Tyrosine-protein phosphatase" evidence="6">
    <location>
        <begin position="186"/>
        <end position="329"/>
    </location>
</feature>
<dbReference type="Gene3D" id="3.90.190.10">
    <property type="entry name" value="Protein tyrosine phosphatase superfamily"/>
    <property type="match status" value="1"/>
</dbReference>
<organism evidence="8 9">
    <name type="scientific">Triparma retinervis</name>
    <dbReference type="NCBI Taxonomy" id="2557542"/>
    <lineage>
        <taxon>Eukaryota</taxon>
        <taxon>Sar</taxon>
        <taxon>Stramenopiles</taxon>
        <taxon>Ochrophyta</taxon>
        <taxon>Bolidophyceae</taxon>
        <taxon>Parmales</taxon>
        <taxon>Triparmaceae</taxon>
        <taxon>Triparma</taxon>
    </lineage>
</organism>
<dbReference type="PANTHER" id="PTHR10159">
    <property type="entry name" value="DUAL SPECIFICITY PROTEIN PHOSPHATASE"/>
    <property type="match status" value="1"/>
</dbReference>
<dbReference type="GO" id="GO:0005737">
    <property type="term" value="C:cytoplasm"/>
    <property type="evidence" value="ECO:0007669"/>
    <property type="project" value="TreeGrafter"/>
</dbReference>
<dbReference type="EMBL" id="BRXZ01003196">
    <property type="protein sequence ID" value="GMH49559.1"/>
    <property type="molecule type" value="Genomic_DNA"/>
</dbReference>
<protein>
    <recommendedName>
        <fullName evidence="2">protein-tyrosine-phosphatase</fullName>
        <ecNumber evidence="2">3.1.3.48</ecNumber>
    </recommendedName>
</protein>
<evidence type="ECO:0000256" key="1">
    <source>
        <dbReference type="ARBA" id="ARBA00008601"/>
    </source>
</evidence>
<name>A0A9W6Z8T4_9STRA</name>
<dbReference type="InterPro" id="IPR029021">
    <property type="entry name" value="Prot-tyrosine_phosphatase-like"/>
</dbReference>
<evidence type="ECO:0000313" key="8">
    <source>
        <dbReference type="EMBL" id="GMH49559.1"/>
    </source>
</evidence>
<dbReference type="GO" id="GO:0043409">
    <property type="term" value="P:negative regulation of MAPK cascade"/>
    <property type="evidence" value="ECO:0007669"/>
    <property type="project" value="TreeGrafter"/>
</dbReference>
<dbReference type="SUPFAM" id="SSF52799">
    <property type="entry name" value="(Phosphotyrosine protein) phosphatases II"/>
    <property type="match status" value="1"/>
</dbReference>
<feature type="compositionally biased region" description="Basic and acidic residues" evidence="5">
    <location>
        <begin position="42"/>
        <end position="56"/>
    </location>
</feature>
<dbReference type="SMART" id="SM00404">
    <property type="entry name" value="PTPc_motif"/>
    <property type="match status" value="1"/>
</dbReference>
<evidence type="ECO:0000259" key="6">
    <source>
        <dbReference type="PROSITE" id="PS50054"/>
    </source>
</evidence>
<dbReference type="GO" id="GO:0004725">
    <property type="term" value="F:protein tyrosine phosphatase activity"/>
    <property type="evidence" value="ECO:0007669"/>
    <property type="project" value="UniProtKB-EC"/>
</dbReference>
<proteinExistence type="inferred from homology"/>
<dbReference type="AlphaFoldDB" id="A0A9W6Z8T4"/>
<comment type="similarity">
    <text evidence="1">Belongs to the protein-tyrosine phosphatase family. Non-receptor class dual specificity subfamily.</text>
</comment>
<dbReference type="InterPro" id="IPR020422">
    <property type="entry name" value="TYR_PHOSPHATASE_DUAL_dom"/>
</dbReference>
<dbReference type="EC" id="3.1.3.48" evidence="2"/>
<keyword evidence="9" id="KW-1185">Reference proteome</keyword>
<dbReference type="InterPro" id="IPR000340">
    <property type="entry name" value="Dual-sp_phosphatase_cat-dom"/>
</dbReference>
<feature type="region of interest" description="Disordered" evidence="5">
    <location>
        <begin position="1"/>
        <end position="122"/>
    </location>
</feature>
<sequence>MGSPSSDEVSKSGTSRDGRRGSALIIAAALKRNSKKIKKERKASERQKSEKKRRDSAVLIAQFVKKNSGRNTIKSESSKRGRSSKAVSPSSRYESKREAKRASASPLTPRTKGKNESKRRGSAMLIQQAWKNKKSLSGRSLCSVVARPQKKNPHRTQKGMQIRHSISEKNNPPALSGGCMGGQGVGPSRILKNLYLGNREDAMDLAVLQRLGIKHVVNATAQLKNFHEGTLSYIKINEKDKEGVDLSVYFDEVTDFIAAALDSGSGVLVHCVAGASRSVTFVLAYMMCPKGEQLCLKDAFDFVKARRSCAHPNMSFLQQLAKYEMTLHEGASSIAKSSDKIWNNYDLNTLKREVKKDLKSGKLKVGGGGCTVS</sequence>
<dbReference type="PROSITE" id="PS50054">
    <property type="entry name" value="TYR_PHOSPHATASE_DUAL"/>
    <property type="match status" value="1"/>
</dbReference>
<feature type="domain" description="Tyrosine specific protein phosphatases" evidence="7">
    <location>
        <begin position="247"/>
        <end position="307"/>
    </location>
</feature>
<evidence type="ECO:0000313" key="9">
    <source>
        <dbReference type="Proteomes" id="UP001165082"/>
    </source>
</evidence>
<dbReference type="PROSITE" id="PS50056">
    <property type="entry name" value="TYR_PHOSPHATASE_2"/>
    <property type="match status" value="1"/>
</dbReference>
<dbReference type="InterPro" id="IPR003595">
    <property type="entry name" value="Tyr_Pase_cat"/>
</dbReference>
<keyword evidence="4" id="KW-0904">Protein phosphatase</keyword>
<keyword evidence="3" id="KW-0378">Hydrolase</keyword>
<evidence type="ECO:0000256" key="2">
    <source>
        <dbReference type="ARBA" id="ARBA00013064"/>
    </source>
</evidence>
<dbReference type="CDD" id="cd14498">
    <property type="entry name" value="DSP"/>
    <property type="match status" value="1"/>
</dbReference>